<dbReference type="EMBL" id="LR812652">
    <property type="protein sequence ID" value="CAC5432901.1"/>
    <property type="molecule type" value="Genomic_DNA"/>
</dbReference>
<feature type="region of interest" description="Disordered" evidence="1">
    <location>
        <begin position="86"/>
        <end position="106"/>
    </location>
</feature>
<organism evidence="3 4">
    <name type="scientific">Leishmania donovani</name>
    <dbReference type="NCBI Taxonomy" id="5661"/>
    <lineage>
        <taxon>Eukaryota</taxon>
        <taxon>Discoba</taxon>
        <taxon>Euglenozoa</taxon>
        <taxon>Kinetoplastea</taxon>
        <taxon>Metakinetoplastina</taxon>
        <taxon>Trypanosomatida</taxon>
        <taxon>Trypanosomatidae</taxon>
        <taxon>Leishmaniinae</taxon>
        <taxon>Leishmania</taxon>
    </lineage>
</organism>
<evidence type="ECO:0000256" key="1">
    <source>
        <dbReference type="SAM" id="MobiDB-lite"/>
    </source>
</evidence>
<sequence length="322" mass="35907">MDTSARRCFLEVYTDGCDEPRLLQLEPTVKFHNVLRRFDEDGDLYWGDHRIDPQTTPVAVGMDCGVDKANTLWFIPALSRTKPCGVSRVDSTAPLDSPPRVDATEGPALRSARGTSLPAYFDDRAAPWHSSGHHAERGSLIGARMWSASAATTPSWYSRPRLLSPVPLSLPRPTVRLPHTQAHGSEKIAPMRRLYAAPVPRVPSPPHSAVPVRRNAPVCIDPHVLVDDTFDAVQALQTELRHLSSEIRAMRLRDLLDYSSVTPMRQVVVRPPGMDAAPALASPICLSMAEPSVEELATELHHKQMHRLYEQRHLYITHDFHV</sequence>
<evidence type="ECO:0000313" key="4">
    <source>
        <dbReference type="Proteomes" id="UP000318821"/>
    </source>
</evidence>
<reference evidence="3" key="2">
    <citation type="submission" date="2019-02" db="EMBL/GenBank/DDBJ databases">
        <title>FDA dAtabase for Regulatory Grade micrObial Sequences (FDA-ARGOS): Supporting development and validation of Infectious Disease Dx tests.</title>
        <authorList>
            <person name="Duncan R."/>
            <person name="Fisher C."/>
            <person name="Tallon L.J."/>
            <person name="Sadzewicz L."/>
            <person name="Sengamalay N."/>
            <person name="Ott S."/>
            <person name="Godinez A."/>
            <person name="Nagaraj S."/>
            <person name="Nadendla S."/>
            <person name="Sichtig H."/>
        </authorList>
    </citation>
    <scope>NUCLEOTIDE SEQUENCE</scope>
    <source>
        <strain evidence="3">FDAARGOS_360</strain>
    </source>
</reference>
<proteinExistence type="predicted"/>
<reference evidence="4" key="1">
    <citation type="submission" date="2019-02" db="EMBL/GenBank/DDBJ databases">
        <title>FDA dAtabase for Regulatory Grade micrObial Sequences (FDA-ARGOS): Supporting development and validation of Infectious Disease Dx tests.</title>
        <authorList>
            <person name="Duncan R."/>
            <person name="Fisher C."/>
            <person name="Tallon L."/>
            <person name="Sadzewicz L."/>
            <person name="Sengamalay N."/>
            <person name="Ott S."/>
            <person name="Godinez A."/>
            <person name="Nagaraj S."/>
            <person name="Vavikolanu K."/>
            <person name="Vyas G."/>
            <person name="Nadendla S."/>
            <person name="Aluvathingal J."/>
            <person name="Sichtig H."/>
        </authorList>
    </citation>
    <scope>NUCLEOTIDE SEQUENCE [LARGE SCALE GENOMIC DNA]</scope>
    <source>
        <strain evidence="4">FDAARGOS_360</strain>
    </source>
</reference>
<name>A0A504XDG4_LEIDO</name>
<accession>A0A504XDG4</accession>
<dbReference type="EMBL" id="RHLD01000003">
    <property type="protein sequence ID" value="TPP47152.1"/>
    <property type="molecule type" value="Genomic_DNA"/>
</dbReference>
<dbReference type="Proteomes" id="UP000601710">
    <property type="component" value="Chromosome 32"/>
</dbReference>
<dbReference type="VEuPathDB" id="TriTrypDB:LDHU3_32.1820"/>
<dbReference type="AlphaFoldDB" id="A0A504XDG4"/>
<dbReference type="VEuPathDB" id="TriTrypDB:LdBPK_321440.1"/>
<dbReference type="Proteomes" id="UP000318821">
    <property type="component" value="Unassembled WGS sequence"/>
</dbReference>
<gene>
    <name evidence="3" type="ORF">CGC20_34035</name>
    <name evidence="2" type="ORF">LDHU3_32.1820</name>
</gene>
<dbReference type="VEuPathDB" id="TriTrypDB:LdCL_320020100"/>
<evidence type="ECO:0000313" key="2">
    <source>
        <dbReference type="EMBL" id="CAC5432901.1"/>
    </source>
</evidence>
<protein>
    <submittedName>
        <fullName evidence="2">Hypothetical_protein_conserved</fullName>
    </submittedName>
</protein>
<reference evidence="2" key="3">
    <citation type="submission" date="2020-06" db="EMBL/GenBank/DDBJ databases">
        <authorList>
            <person name="Camacho E."/>
            <person name="Gonzalez-de la Fuente S."/>
            <person name="Rastrojo A."/>
            <person name="Peiro-Pastor R."/>
            <person name="Solana JC."/>
            <person name="Tabera L."/>
            <person name="Gamarro F."/>
            <person name="Carrasco-Ramiro F."/>
            <person name="Requena JM."/>
            <person name="Aguado B."/>
        </authorList>
    </citation>
    <scope>NUCLEOTIDE SEQUENCE</scope>
</reference>
<evidence type="ECO:0000313" key="3">
    <source>
        <dbReference type="EMBL" id="TPP47152.1"/>
    </source>
</evidence>